<evidence type="ECO:0000313" key="1">
    <source>
        <dbReference type="EMBL" id="SLM99033.1"/>
    </source>
</evidence>
<dbReference type="Proteomes" id="UP000196581">
    <property type="component" value="Unassembled WGS sequence"/>
</dbReference>
<dbReference type="PROSITE" id="PS51365">
    <property type="entry name" value="RENAL_DIPEPTIDASE_2"/>
    <property type="match status" value="1"/>
</dbReference>
<gene>
    <name evidence="1" type="ORF">FM105_10160</name>
</gene>
<organism evidence="1 2">
    <name type="scientific">Brevibacterium yomogidense</name>
    <dbReference type="NCBI Taxonomy" id="946573"/>
    <lineage>
        <taxon>Bacteria</taxon>
        <taxon>Bacillati</taxon>
        <taxon>Actinomycetota</taxon>
        <taxon>Actinomycetes</taxon>
        <taxon>Micrococcales</taxon>
        <taxon>Brevibacteriaceae</taxon>
        <taxon>Brevibacterium</taxon>
    </lineage>
</organism>
<sequence>MAEPTPQIPILDCHNDLPFALREKAGYDVQRLDQVREELHTDLVRMRRGGVGAQFWSAWVPSSIPQEDAVVATLQQIDAVHRLTAAYPEILQPARTADDVDSALAAGRIASLIGLEGGQSIADSLAVLRQMFHLGARYMTLTHNDDLAWATAATGAAEAQAEADGTPGSPGARSTRGLTVEGLAVVGEMNRLGMIIDLSHTNERTQLDALGASTVPTLFTHSSVQSVNPHPRNVTDRVLERIAATDSVLGLTFVPAFVSSDVRQWILDRAQARIDLGIDDPHRANSLTRPYSMAAAPRPGQSCEDVLAHNAAHHAGFDYGDTDVEVSPAAAARLAAWEAAHPEPQATMQDVIAHLEAAREAVGITRIAVGGDYDGTAILPTGLEDVSRYQDLLRALADRGWSRADLEALATRNVLRVMRAAEDGADGDVDAAPHV</sequence>
<dbReference type="PANTHER" id="PTHR10443">
    <property type="entry name" value="MICROSOMAL DIPEPTIDASE"/>
    <property type="match status" value="1"/>
</dbReference>
<dbReference type="InterPro" id="IPR008257">
    <property type="entry name" value="Pept_M19"/>
</dbReference>
<dbReference type="Pfam" id="PF01244">
    <property type="entry name" value="Peptidase_M19"/>
    <property type="match status" value="1"/>
</dbReference>
<dbReference type="SUPFAM" id="SSF51556">
    <property type="entry name" value="Metallo-dependent hydrolases"/>
    <property type="match status" value="1"/>
</dbReference>
<dbReference type="RefSeq" id="WP_087007816.1">
    <property type="nucleotide sequence ID" value="NZ_FWFF01000017.1"/>
</dbReference>
<evidence type="ECO:0000313" key="2">
    <source>
        <dbReference type="Proteomes" id="UP000196581"/>
    </source>
</evidence>
<dbReference type="AlphaFoldDB" id="A0A1X6XIS0"/>
<dbReference type="GO" id="GO:0006508">
    <property type="term" value="P:proteolysis"/>
    <property type="evidence" value="ECO:0007669"/>
    <property type="project" value="InterPro"/>
</dbReference>
<dbReference type="EMBL" id="FWFF01000017">
    <property type="protein sequence ID" value="SLM99033.1"/>
    <property type="molecule type" value="Genomic_DNA"/>
</dbReference>
<protein>
    <submittedName>
        <fullName evidence="1">Putative dipeptidase</fullName>
    </submittedName>
</protein>
<name>A0A1X6XIS0_9MICO</name>
<dbReference type="InterPro" id="IPR032466">
    <property type="entry name" value="Metal_Hydrolase"/>
</dbReference>
<dbReference type="PANTHER" id="PTHR10443:SF12">
    <property type="entry name" value="DIPEPTIDASE"/>
    <property type="match status" value="1"/>
</dbReference>
<keyword evidence="2" id="KW-1185">Reference proteome</keyword>
<reference evidence="2" key="1">
    <citation type="submission" date="2017-02" db="EMBL/GenBank/DDBJ databases">
        <authorList>
            <person name="Dridi B."/>
        </authorList>
    </citation>
    <scope>NUCLEOTIDE SEQUENCE [LARGE SCALE GENOMIC DNA]</scope>
    <source>
        <strain evidence="2">B Co 03.10</strain>
    </source>
</reference>
<dbReference type="Gene3D" id="3.20.20.140">
    <property type="entry name" value="Metal-dependent hydrolases"/>
    <property type="match status" value="1"/>
</dbReference>
<dbReference type="CDD" id="cd01301">
    <property type="entry name" value="rDP_like"/>
    <property type="match status" value="1"/>
</dbReference>
<dbReference type="GO" id="GO:0070573">
    <property type="term" value="F:metallodipeptidase activity"/>
    <property type="evidence" value="ECO:0007669"/>
    <property type="project" value="InterPro"/>
</dbReference>
<accession>A0A1X6XIS0</accession>
<proteinExistence type="predicted"/>